<proteinExistence type="predicted"/>
<gene>
    <name evidence="1" type="ORF">OPT61_g10364</name>
</gene>
<dbReference type="Proteomes" id="UP001153331">
    <property type="component" value="Unassembled WGS sequence"/>
</dbReference>
<organism evidence="1 2">
    <name type="scientific">Boeremia exigua</name>
    <dbReference type="NCBI Taxonomy" id="749465"/>
    <lineage>
        <taxon>Eukaryota</taxon>
        <taxon>Fungi</taxon>
        <taxon>Dikarya</taxon>
        <taxon>Ascomycota</taxon>
        <taxon>Pezizomycotina</taxon>
        <taxon>Dothideomycetes</taxon>
        <taxon>Pleosporomycetidae</taxon>
        <taxon>Pleosporales</taxon>
        <taxon>Pleosporineae</taxon>
        <taxon>Didymellaceae</taxon>
        <taxon>Boeremia</taxon>
    </lineage>
</organism>
<evidence type="ECO:0000313" key="2">
    <source>
        <dbReference type="Proteomes" id="UP001153331"/>
    </source>
</evidence>
<protein>
    <submittedName>
        <fullName evidence="1">Uncharacterized protein</fullName>
    </submittedName>
</protein>
<reference evidence="1" key="1">
    <citation type="submission" date="2022-11" db="EMBL/GenBank/DDBJ databases">
        <title>Genome Sequence of Boeremia exigua.</title>
        <authorList>
            <person name="Buettner E."/>
        </authorList>
    </citation>
    <scope>NUCLEOTIDE SEQUENCE</scope>
    <source>
        <strain evidence="1">CU02</strain>
    </source>
</reference>
<keyword evidence="2" id="KW-1185">Reference proteome</keyword>
<comment type="caution">
    <text evidence="1">The sequence shown here is derived from an EMBL/GenBank/DDBJ whole genome shotgun (WGS) entry which is preliminary data.</text>
</comment>
<name>A0ACC2HQ22_9PLEO</name>
<accession>A0ACC2HQ22</accession>
<evidence type="ECO:0000313" key="1">
    <source>
        <dbReference type="EMBL" id="KAJ8105130.1"/>
    </source>
</evidence>
<dbReference type="EMBL" id="JAPHNI010001640">
    <property type="protein sequence ID" value="KAJ8105130.1"/>
    <property type="molecule type" value="Genomic_DNA"/>
</dbReference>
<sequence length="551" mass="61260">MGATGYIATSEDEKWARKHAQSLDLIISTVSSPDMPLESYLRLLRTNGTFIQVGAPEDKLPRIGAYSLIQKGVKIGGSNIGSPKDIEEMLKFAAEKGVKPWIEQRDMKDANKTVVDMEDGKARECYHLCLDSGSDAYGRIKWASAAEPAKLAPNTFPTLPHSPSPPDNCTNIVNASRYSKAQDTFEVTKRLSAMRAASPQWTRLDSGTTSRGVSIGGSPFPPVIAVERPAFTLDDMQLLHHYTTRVYLFYDPTTDDDKWLWSEGVVDVAFQHPFLLHGILALSALHKTLVDSAENRASLLAQADIHMSAALATYRRLLEEPGLETVVPCFLLSSICTAYKLATAQVEEPEDPLDAILHCFRLLRGVKVVIGQYWEHLQQSDIIQRLLAPAQVADNRSLPEDRKCLPILELKQLAGQLNSPQRERCMEAIETLHTTFVKTTLCSTSKEAHSVIMAWSAQLDVTFLDICDTRNHVGALVIVHWAALLAHNTHSWWLDGWLSRLIRACEELLAPTPDLHKWLAWPIEISKQCPDGFATLENPRPPPTVHTPAVE</sequence>